<dbReference type="EMBL" id="BAAAUD010000017">
    <property type="protein sequence ID" value="GAA2932971.1"/>
    <property type="molecule type" value="Genomic_DNA"/>
</dbReference>
<dbReference type="Pfam" id="PF04471">
    <property type="entry name" value="Mrr_cat"/>
    <property type="match status" value="1"/>
</dbReference>
<dbReference type="Gene3D" id="3.40.50.300">
    <property type="entry name" value="P-loop containing nucleotide triphosphate hydrolases"/>
    <property type="match status" value="1"/>
</dbReference>
<comment type="caution">
    <text evidence="4">The sequence shown here is derived from an EMBL/GenBank/DDBJ whole genome shotgun (WGS) entry which is preliminary data.</text>
</comment>
<feature type="domain" description="Restriction endonuclease type IV Mrr" evidence="2">
    <location>
        <begin position="43"/>
        <end position="136"/>
    </location>
</feature>
<evidence type="ECO:0000259" key="3">
    <source>
        <dbReference type="Pfam" id="PF05729"/>
    </source>
</evidence>
<evidence type="ECO:0000256" key="1">
    <source>
        <dbReference type="SAM" id="SignalP"/>
    </source>
</evidence>
<feature type="signal peptide" evidence="1">
    <location>
        <begin position="1"/>
        <end position="20"/>
    </location>
</feature>
<evidence type="ECO:0000313" key="4">
    <source>
        <dbReference type="EMBL" id="GAA2932971.1"/>
    </source>
</evidence>
<dbReference type="Pfam" id="PF05729">
    <property type="entry name" value="NACHT"/>
    <property type="match status" value="1"/>
</dbReference>
<keyword evidence="1" id="KW-0732">Signal</keyword>
<feature type="domain" description="NACHT" evidence="3">
    <location>
        <begin position="316"/>
        <end position="479"/>
    </location>
</feature>
<dbReference type="InterPro" id="IPR027417">
    <property type="entry name" value="P-loop_NTPase"/>
</dbReference>
<dbReference type="SUPFAM" id="SSF48371">
    <property type="entry name" value="ARM repeat"/>
    <property type="match status" value="1"/>
</dbReference>
<proteinExistence type="predicted"/>
<dbReference type="InterPro" id="IPR016024">
    <property type="entry name" value="ARM-type_fold"/>
</dbReference>
<evidence type="ECO:0000259" key="2">
    <source>
        <dbReference type="Pfam" id="PF04471"/>
    </source>
</evidence>
<dbReference type="SUPFAM" id="SSF52540">
    <property type="entry name" value="P-loop containing nucleoside triphosphate hydrolases"/>
    <property type="match status" value="1"/>
</dbReference>
<name>A0ABN3X2P2_9ACTN</name>
<gene>
    <name evidence="4" type="ORF">GCM10010446_17190</name>
</gene>
<dbReference type="InterPro" id="IPR007560">
    <property type="entry name" value="Restrct_endonuc_IV_Mrr"/>
</dbReference>
<accession>A0ABN3X2P2</accession>
<organism evidence="4 5">
    <name type="scientific">Streptomyces enissocaesilis</name>
    <dbReference type="NCBI Taxonomy" id="332589"/>
    <lineage>
        <taxon>Bacteria</taxon>
        <taxon>Bacillati</taxon>
        <taxon>Actinomycetota</taxon>
        <taxon>Actinomycetes</taxon>
        <taxon>Kitasatosporales</taxon>
        <taxon>Streptomycetaceae</taxon>
        <taxon>Streptomyces</taxon>
        <taxon>Streptomyces rochei group</taxon>
    </lineage>
</organism>
<dbReference type="InterPro" id="IPR011335">
    <property type="entry name" value="Restrct_endonuc-II-like"/>
</dbReference>
<feature type="chain" id="PRO_5045119650" description="NACHT domain-containing protein" evidence="1">
    <location>
        <begin position="21"/>
        <end position="1658"/>
    </location>
</feature>
<dbReference type="SUPFAM" id="SSF52980">
    <property type="entry name" value="Restriction endonuclease-like"/>
    <property type="match status" value="1"/>
</dbReference>
<reference evidence="4 5" key="1">
    <citation type="journal article" date="2019" name="Int. J. Syst. Evol. Microbiol.">
        <title>The Global Catalogue of Microorganisms (GCM) 10K type strain sequencing project: providing services to taxonomists for standard genome sequencing and annotation.</title>
        <authorList>
            <consortium name="The Broad Institute Genomics Platform"/>
            <consortium name="The Broad Institute Genome Sequencing Center for Infectious Disease"/>
            <person name="Wu L."/>
            <person name="Ma J."/>
        </authorList>
    </citation>
    <scope>NUCLEOTIDE SEQUENCE [LARGE SCALE GENOMIC DNA]</scope>
    <source>
        <strain evidence="4 5">JCM 9088</strain>
    </source>
</reference>
<dbReference type="Proteomes" id="UP001500403">
    <property type="component" value="Unassembled WGS sequence"/>
</dbReference>
<protein>
    <recommendedName>
        <fullName evidence="6">NACHT domain-containing protein</fullName>
    </recommendedName>
</protein>
<keyword evidence="5" id="KW-1185">Reference proteome</keyword>
<dbReference type="InterPro" id="IPR007111">
    <property type="entry name" value="NACHT_NTPase"/>
</dbReference>
<sequence length="1658" mass="180695">MTITLVVMTTGILTSAAAYVATAPQACGQAPTHTRPQLLPLGSLEPKDFERLCYRVTRLEGTVEECRLFGVNGQAQDGIDLYARLQDGSYMVVQCKRSSGEFPAAKITAAVDVFLKGAWVKKCQKFVLAVTANMEPTQAADRIEEERSRLAQQGIAFEVWDETSMSAALKDHPRLVDDFFGREAVGVFCGARSAEALGERLDAGDVIEYRASLRRLYREVFRGLERGIHSDRVDVALEDRFVLPDVTLLERQHVGSSMPALGGSVAGAGVASGQEVFLRDRTPGQVSSAAGATAAAAGYAPRVQTMDWLASGSRHLVVGVPGAGKSALLRRLVLDVLDEEPDLSGGVDRLQSVLPLWLPFAFWTTAVGRDRECASVLGAVRSWLGAYDCAGLWPLVKRALDDDRLLLVIDGLDEWASPDAARLCLNRLEVFCGTKRVSVLASSRPFSTAELPIDTARWRTATLAPLDQEQRRAFIRKWLAPLMDAALVEQEAARWSAEVESSAHLAELADLPLFLSLLLRSREQRTEFPEDLHAVLSEVVARLIGEHRRRKIVTSGAADVFPTTGDIRKVSGATAEHMHRSSVITIGDSDLREVFRDALTDLIGYPRSEAHTIAGLLVNALSPGMGLMVRPAPDETQFFHRSVLEFLAAERLVAVAGDEQIALFTRHVTDGRWGQVLRFMLRGLVRPAEIANIFDALEAQAADNGLLGEAVDVLAAEVAVGTGAVDAPLRRRLLARVIREIETGARDAHRARLVELLVPGLARRELRTGLCERFGIWLDARPGQEYVSVLNAASKWERDDAALEMLWHGLLSDDDEAQRTAGRGLSRVFAGDSDVAERLAGLASTTQLWGRRAAATEALSLGWPGHSALDALIESGREHPHHAVMHASVAADLRRGNRGDAHRDALMGLFEGGESGSAWRKGLTQLLCDFFKDDDVLFDAYLRDADPTDETHFRYGEAPVVSLVLRCFPDRPEARLYFLKLLSSERGLFADHATLLVDQIPWLWVPAAWREDPEVIAAVEGLVVELAESPISSPQMYRCSLVVRTDAVRDQLMHRLLSQDGDWGKGWIIKALLEGWPQDPLVRQALTALIEGKPTEIPAAAVAYLDQIIADSDEALARLAGLVPGTKHQDAVVQSLDALLTAGIDYGDAHVDHLMQWLLDGNSDGPGSPSEELLYSSALCRHPAVHDQALARLAAHDAPLGAMAYGLRKDPHVRTALAGRMRALSAPLRVRLVEALAARPIAEAEATTLLHRPVRDPDQTVQIVAAAALARRHKSAGTVDDAVVSLFTELLQTPHYGHEGASAAGFCALAELGRLDILTDMTEPHAPGEPLTIRRSYLGDSSLLCRYVCRSWSEVKAVLGDGFARRFHSPTSSGTEFWQQILLVAHDYPTTYDDLTALLTSRPELAATAAGISFMWRSQSVPADLLWTATQSVLQASRALSYSEVQPAWTALRVLTEIFPDHPRTRAWVNELINARGNWEEDPSSTSVFLPVHGEVAALARLRPDTVTPSLLEATSPKSGRVPWARFLAWTELSAASSSSAQQFTDVALEIARIIARHNEFPNYMHQPLAARLRRDSDLATHVAALLPTLPALPQGVLARLLAMSGHLTGPLIEHLRRTAGSQSTPAEATFDPLTGRTVALQQLALDVLDTAGGQQPT</sequence>
<evidence type="ECO:0000313" key="5">
    <source>
        <dbReference type="Proteomes" id="UP001500403"/>
    </source>
</evidence>
<evidence type="ECO:0008006" key="6">
    <source>
        <dbReference type="Google" id="ProtNLM"/>
    </source>
</evidence>